<comment type="caution">
    <text evidence="2">The sequence shown here is derived from an EMBL/GenBank/DDBJ whole genome shotgun (WGS) entry which is preliminary data.</text>
</comment>
<protein>
    <submittedName>
        <fullName evidence="2">Uncharacterized protein</fullName>
    </submittedName>
</protein>
<feature type="region of interest" description="Disordered" evidence="1">
    <location>
        <begin position="1"/>
        <end position="26"/>
    </location>
</feature>
<proteinExistence type="predicted"/>
<accession>A0A9P8UGB8</accession>
<reference evidence="2" key="1">
    <citation type="journal article" date="2021" name="Nat. Commun.">
        <title>Genetic determinants of endophytism in the Arabidopsis root mycobiome.</title>
        <authorList>
            <person name="Mesny F."/>
            <person name="Miyauchi S."/>
            <person name="Thiergart T."/>
            <person name="Pickel B."/>
            <person name="Atanasova L."/>
            <person name="Karlsson M."/>
            <person name="Huettel B."/>
            <person name="Barry K.W."/>
            <person name="Haridas S."/>
            <person name="Chen C."/>
            <person name="Bauer D."/>
            <person name="Andreopoulos W."/>
            <person name="Pangilinan J."/>
            <person name="LaButti K."/>
            <person name="Riley R."/>
            <person name="Lipzen A."/>
            <person name="Clum A."/>
            <person name="Drula E."/>
            <person name="Henrissat B."/>
            <person name="Kohler A."/>
            <person name="Grigoriev I.V."/>
            <person name="Martin F.M."/>
            <person name="Hacquard S."/>
        </authorList>
    </citation>
    <scope>NUCLEOTIDE SEQUENCE</scope>
    <source>
        <strain evidence="2">MPI-SDFR-AT-0073</strain>
    </source>
</reference>
<name>A0A9P8UGB8_9PEZI</name>
<gene>
    <name evidence="2" type="ORF">BKA67DRAFT_571447</name>
</gene>
<dbReference type="RefSeq" id="XP_045955914.1">
    <property type="nucleotide sequence ID" value="XM_046103222.1"/>
</dbReference>
<evidence type="ECO:0000313" key="2">
    <source>
        <dbReference type="EMBL" id="KAH6651636.1"/>
    </source>
</evidence>
<sequence length="271" mass="29988">MEANRAGAVKRNRDEEDGVDSFRAMTPESSIDEAICSSTLDNKKRRTSANPHLEQIQVIGHADVAMVDPVVPLPPAVPYAEMISRLNVDALRDIVATLAAGSNDARALVEIAYGRRNRQPDLGQYAVEVDEIFKSRGQRYAVSGVAYSDVKSCIEQLAQQVGPYSTYQTKKSALEALLDIAFSILRADRSRQAVEVKAQFEKDDCISQLMEQIARSMSAVERASVSEETTVHGATFARSLQFVHEKAVENYIAGFYDFALVLEVLSQRIER</sequence>
<dbReference type="Proteomes" id="UP000758603">
    <property type="component" value="Unassembled WGS sequence"/>
</dbReference>
<evidence type="ECO:0000256" key="1">
    <source>
        <dbReference type="SAM" id="MobiDB-lite"/>
    </source>
</evidence>
<dbReference type="AlphaFoldDB" id="A0A9P8UGB8"/>
<organism evidence="2 3">
    <name type="scientific">Truncatella angustata</name>
    <dbReference type="NCBI Taxonomy" id="152316"/>
    <lineage>
        <taxon>Eukaryota</taxon>
        <taxon>Fungi</taxon>
        <taxon>Dikarya</taxon>
        <taxon>Ascomycota</taxon>
        <taxon>Pezizomycotina</taxon>
        <taxon>Sordariomycetes</taxon>
        <taxon>Xylariomycetidae</taxon>
        <taxon>Amphisphaeriales</taxon>
        <taxon>Sporocadaceae</taxon>
        <taxon>Truncatella</taxon>
    </lineage>
</organism>
<dbReference type="GeneID" id="70132114"/>
<evidence type="ECO:0000313" key="3">
    <source>
        <dbReference type="Proteomes" id="UP000758603"/>
    </source>
</evidence>
<keyword evidence="3" id="KW-1185">Reference proteome</keyword>
<dbReference type="OrthoDB" id="4773363at2759"/>
<dbReference type="EMBL" id="JAGPXC010000006">
    <property type="protein sequence ID" value="KAH6651636.1"/>
    <property type="molecule type" value="Genomic_DNA"/>
</dbReference>